<dbReference type="EMBL" id="SPMZ01000016">
    <property type="protein sequence ID" value="NMQ18829.1"/>
    <property type="molecule type" value="Genomic_DNA"/>
</dbReference>
<dbReference type="InterPro" id="IPR037171">
    <property type="entry name" value="NagB/RpiA_transferase-like"/>
</dbReference>
<protein>
    <submittedName>
        <fullName evidence="2">Lactate utilization protein C</fullName>
    </submittedName>
</protein>
<dbReference type="Proteomes" id="UP000760480">
    <property type="component" value="Unassembled WGS sequence"/>
</dbReference>
<proteinExistence type="predicted"/>
<dbReference type="InterPro" id="IPR003741">
    <property type="entry name" value="LUD_dom"/>
</dbReference>
<gene>
    <name evidence="2" type="ORF">E4P82_06165</name>
</gene>
<dbReference type="PANTHER" id="PTHR43682">
    <property type="entry name" value="LACTATE UTILIZATION PROTEIN C"/>
    <property type="match status" value="1"/>
</dbReference>
<sequence length="223" mass="24002">MSDAREQILNTLRRGLQRGPVAGERRAELEARLAHPPRNVIPARALRPHFEQVDLFVQMARNAAATVDPVTHPADVPVAVSAFLDCEGLPAELVMAPDPELAALPWSEAPTLHIERRAAVDGDQTSVSLAFAGIAETGTLVLLSGPYSPTTLNFLPDTHIVVLRADRIVGAYEDAWDLLRARGLGMPRTVNFITGPSRSADIEQTVQMGAHGPLRLHVVLVGG</sequence>
<dbReference type="Pfam" id="PF02589">
    <property type="entry name" value="LUD_dom"/>
    <property type="match status" value="1"/>
</dbReference>
<dbReference type="InterPro" id="IPR024185">
    <property type="entry name" value="FTHF_cligase-like_sf"/>
</dbReference>
<dbReference type="Gene3D" id="3.40.50.10420">
    <property type="entry name" value="NagB/RpiA/CoA transferase-like"/>
    <property type="match status" value="1"/>
</dbReference>
<evidence type="ECO:0000313" key="3">
    <source>
        <dbReference type="Proteomes" id="UP000760480"/>
    </source>
</evidence>
<evidence type="ECO:0000313" key="2">
    <source>
        <dbReference type="EMBL" id="NMQ18829.1"/>
    </source>
</evidence>
<organism evidence="2 3">
    <name type="scientific">Candidatus Competibacter phosphatis</name>
    <dbReference type="NCBI Taxonomy" id="221280"/>
    <lineage>
        <taxon>Bacteria</taxon>
        <taxon>Pseudomonadati</taxon>
        <taxon>Pseudomonadota</taxon>
        <taxon>Gammaproteobacteria</taxon>
        <taxon>Candidatus Competibacteraceae</taxon>
        <taxon>Candidatus Competibacter</taxon>
    </lineage>
</organism>
<reference evidence="2 3" key="1">
    <citation type="submission" date="2019-03" db="EMBL/GenBank/DDBJ databases">
        <title>Metabolic reconstructions from genomes of highly enriched 'Candidatus Accumulibacter' and 'Candidatus Competibacter' bioreactor populations.</title>
        <authorList>
            <person name="Annavajhala M.K."/>
            <person name="Welles L."/>
            <person name="Abbas B."/>
            <person name="Sorokin D."/>
            <person name="Park H."/>
            <person name="Van Loosdrecht M."/>
            <person name="Chandran K."/>
        </authorList>
    </citation>
    <scope>NUCLEOTIDE SEQUENCE [LARGE SCALE GENOMIC DNA]</scope>
    <source>
        <strain evidence="2 3">SBR_G</strain>
    </source>
</reference>
<name>A0ABX1TJT5_9GAMM</name>
<dbReference type="RefSeq" id="WP_169248084.1">
    <property type="nucleotide sequence ID" value="NZ_SPMZ01000016.1"/>
</dbReference>
<dbReference type="SUPFAM" id="SSF100950">
    <property type="entry name" value="NagB/RpiA/CoA transferase-like"/>
    <property type="match status" value="1"/>
</dbReference>
<feature type="domain" description="LUD" evidence="1">
    <location>
        <begin position="126"/>
        <end position="221"/>
    </location>
</feature>
<keyword evidence="3" id="KW-1185">Reference proteome</keyword>
<evidence type="ECO:0000259" key="1">
    <source>
        <dbReference type="Pfam" id="PF02589"/>
    </source>
</evidence>
<dbReference type="PANTHER" id="PTHR43682:SF1">
    <property type="entry name" value="LACTATE UTILIZATION PROTEIN C"/>
    <property type="match status" value="1"/>
</dbReference>
<accession>A0ABX1TJT5</accession>
<comment type="caution">
    <text evidence="2">The sequence shown here is derived from an EMBL/GenBank/DDBJ whole genome shotgun (WGS) entry which is preliminary data.</text>
</comment>